<dbReference type="AlphaFoldDB" id="A0A2C5X7K5"/>
<protein>
    <submittedName>
        <fullName evidence="2">Uncharacterized protein</fullName>
    </submittedName>
</protein>
<sequence>MSQDAMSLHRSSGPSLGPSRRLAHLVSKFEILDAMSSVESELRALAPGPTTTTTTTSTRGASSFKTRRAVVSPCSTTPSALSRSSTAKRSRMAAADGRALSPSVSENMSVSGARPRSMVAERRKLFESDAANKTTNSIVMNRRSQFESPSNSNSRLALGSSWHSWTPSPPRTVLKEDSSSLNKSNNQSSSLATARTCPSLVSRFSSPDGDRVPISPNVAIMDRIPLCSPGYQARRGSRRDSIGATQKGSRQASPCKERPFTMYATPAKLQTEAARSKTPLTVSTGNLTYCTAPSTGTVRVVGDSRGCGVEAANTKTDTVTKLRKSSTHTRVGAPPCSSHVLTHPVQESRYRRSDLKISAQHTEPKIVEIELPLSSTCFVAQPQRGTIYSQGEQVIFDHDDGGNASGANAAWARDQANARLVDRIGLYESLSRSQDLGEAVPCISAEPMSRRASVQDDHVDDFEPRRRMSGFESKLRQLSGSWSRTRLARAMARQPVIGHKTGDDAAKTTATTATTSTTTTTTTMPRRRRFTPAFTSEASSSVYDEGSVTRLVGRRRGKRKSLSVDVYEAPRRPKSPAFVLPWHKSARRAHACYASVDDGDDYDDDEAVVYDGGRGRRRAVSRSSGTLVAQVHCSLDQPQPVRAREVNRLVSMCLEKVKATGRKGRGQSE</sequence>
<feature type="region of interest" description="Disordered" evidence="1">
    <location>
        <begin position="136"/>
        <end position="195"/>
    </location>
</feature>
<proteinExistence type="predicted"/>
<feature type="compositionally biased region" description="Low complexity" evidence="1">
    <location>
        <begin position="508"/>
        <end position="523"/>
    </location>
</feature>
<evidence type="ECO:0000256" key="1">
    <source>
        <dbReference type="SAM" id="MobiDB-lite"/>
    </source>
</evidence>
<accession>A0A2C5X7K5</accession>
<keyword evidence="3" id="KW-1185">Reference proteome</keyword>
<dbReference type="Proteomes" id="UP000226192">
    <property type="component" value="Unassembled WGS sequence"/>
</dbReference>
<dbReference type="EMBL" id="NJET01000178">
    <property type="protein sequence ID" value="PHH59839.1"/>
    <property type="molecule type" value="Genomic_DNA"/>
</dbReference>
<organism evidence="2 3">
    <name type="scientific">Ophiocordyceps australis</name>
    <dbReference type="NCBI Taxonomy" id="1399860"/>
    <lineage>
        <taxon>Eukaryota</taxon>
        <taxon>Fungi</taxon>
        <taxon>Dikarya</taxon>
        <taxon>Ascomycota</taxon>
        <taxon>Pezizomycotina</taxon>
        <taxon>Sordariomycetes</taxon>
        <taxon>Hypocreomycetidae</taxon>
        <taxon>Hypocreales</taxon>
        <taxon>Ophiocordycipitaceae</taxon>
        <taxon>Ophiocordyceps</taxon>
    </lineage>
</organism>
<reference evidence="2 3" key="1">
    <citation type="submission" date="2017-06" db="EMBL/GenBank/DDBJ databases">
        <title>Ant-infecting Ophiocordyceps genomes reveal a high diversity of potential behavioral manipulation genes and a possible major role for enterotoxins.</title>
        <authorList>
            <person name="De Bekker C."/>
            <person name="Evans H.C."/>
            <person name="Brachmann A."/>
            <person name="Hughes D.P."/>
        </authorList>
    </citation>
    <scope>NUCLEOTIDE SEQUENCE [LARGE SCALE GENOMIC DNA]</scope>
    <source>
        <strain evidence="2 3">Map64</strain>
    </source>
</reference>
<evidence type="ECO:0000313" key="3">
    <source>
        <dbReference type="Proteomes" id="UP000226192"/>
    </source>
</evidence>
<dbReference type="OrthoDB" id="5084700at2759"/>
<feature type="compositionally biased region" description="Low complexity" evidence="1">
    <location>
        <begin position="179"/>
        <end position="190"/>
    </location>
</feature>
<feature type="compositionally biased region" description="Polar residues" evidence="1">
    <location>
        <begin position="136"/>
        <end position="166"/>
    </location>
</feature>
<feature type="region of interest" description="Disordered" evidence="1">
    <location>
        <begin position="229"/>
        <end position="256"/>
    </location>
</feature>
<feature type="compositionally biased region" description="Polar residues" evidence="1">
    <location>
        <begin position="243"/>
        <end position="252"/>
    </location>
</feature>
<name>A0A2C5X7K5_9HYPO</name>
<gene>
    <name evidence="2" type="ORF">CDD81_2446</name>
</gene>
<evidence type="ECO:0000313" key="2">
    <source>
        <dbReference type="EMBL" id="PHH59839.1"/>
    </source>
</evidence>
<feature type="region of interest" description="Disordered" evidence="1">
    <location>
        <begin position="500"/>
        <end position="523"/>
    </location>
</feature>
<feature type="region of interest" description="Disordered" evidence="1">
    <location>
        <begin position="94"/>
        <end position="116"/>
    </location>
</feature>
<feature type="region of interest" description="Disordered" evidence="1">
    <location>
        <begin position="44"/>
        <end position="69"/>
    </location>
</feature>
<comment type="caution">
    <text evidence="2">The sequence shown here is derived from an EMBL/GenBank/DDBJ whole genome shotgun (WGS) entry which is preliminary data.</text>
</comment>